<dbReference type="RefSeq" id="WP_182294506.1">
    <property type="nucleotide sequence ID" value="NZ_CP059851.1"/>
</dbReference>
<dbReference type="EMBL" id="CP059851">
    <property type="protein sequence ID" value="QMW21660.1"/>
    <property type="molecule type" value="Genomic_DNA"/>
</dbReference>
<proteinExistence type="predicted"/>
<name>A0A7G5IE68_9SPHN</name>
<evidence type="ECO:0000313" key="2">
    <source>
        <dbReference type="EMBL" id="QMW21660.1"/>
    </source>
</evidence>
<dbReference type="InterPro" id="IPR036280">
    <property type="entry name" value="Multihaem_cyt_sf"/>
</dbReference>
<dbReference type="KEGG" id="sand:H3309_09525"/>
<evidence type="ECO:0008006" key="4">
    <source>
        <dbReference type="Google" id="ProtNLM"/>
    </source>
</evidence>
<keyword evidence="3" id="KW-1185">Reference proteome</keyword>
<feature type="signal peptide" evidence="1">
    <location>
        <begin position="1"/>
        <end position="18"/>
    </location>
</feature>
<sequence length="422" mass="45511">MRILVFLTLVMIAGGVQAQREARAPGVYGQVVHVYHGLPVNADLKPVKVDAERLMAAVVALEAMAGQVRAKDYQRNREMLLAIPKAAKLGGAEARYMTDLLRLVAVEPVARALKVPQWRLDYLLEAQKVALLDRHQLKAIPRINRDYLREFRFPREIFERVVICCLDISWMVDTAYTRDCRKEGVPIPPDWGNAAWVKRPGSQPQNRLFLQAGDPVEVWTYTPPAGGSAGGCIALPRWDSPAKTGVTLGVICQSATTSKACIWDNRLRGGGPTFVPTTPSQRRIASTWTDGYDPALSGGGKCVMCHRGDNVFLLHPNTALGNRDGSVPAATDLPFTTAAAAKYTLVNSLGWSNPANATLAGGGGCKSCHGVGSITVERASYCAILKQAAQREMPNPTSPAGWASPSAGYSAHINAMKAECGP</sequence>
<feature type="chain" id="PRO_5028916868" description="Cytochrome c domain-containing protein" evidence="1">
    <location>
        <begin position="19"/>
        <end position="422"/>
    </location>
</feature>
<reference evidence="2 3" key="1">
    <citation type="submission" date="2020-07" db="EMBL/GenBank/DDBJ databases">
        <title>Complete genome sequence for Sandaracinobacter sp. M6.</title>
        <authorList>
            <person name="Tang Y."/>
            <person name="Liu Q."/>
            <person name="Guo Z."/>
            <person name="Lei P."/>
            <person name="Huang B."/>
        </authorList>
    </citation>
    <scope>NUCLEOTIDE SEQUENCE [LARGE SCALE GENOMIC DNA]</scope>
    <source>
        <strain evidence="2 3">M6</strain>
    </source>
</reference>
<dbReference type="AlphaFoldDB" id="A0A7G5IE68"/>
<evidence type="ECO:0000256" key="1">
    <source>
        <dbReference type="SAM" id="SignalP"/>
    </source>
</evidence>
<protein>
    <recommendedName>
        <fullName evidence="4">Cytochrome c domain-containing protein</fullName>
    </recommendedName>
</protein>
<organism evidence="2 3">
    <name type="scientific">Sandaracinobacteroides saxicola</name>
    <dbReference type="NCBI Taxonomy" id="2759707"/>
    <lineage>
        <taxon>Bacteria</taxon>
        <taxon>Pseudomonadati</taxon>
        <taxon>Pseudomonadota</taxon>
        <taxon>Alphaproteobacteria</taxon>
        <taxon>Sphingomonadales</taxon>
        <taxon>Sphingosinicellaceae</taxon>
        <taxon>Sandaracinobacteroides</taxon>
    </lineage>
</organism>
<dbReference type="SUPFAM" id="SSF48695">
    <property type="entry name" value="Multiheme cytochromes"/>
    <property type="match status" value="1"/>
</dbReference>
<dbReference type="Proteomes" id="UP000515292">
    <property type="component" value="Chromosome"/>
</dbReference>
<keyword evidence="1" id="KW-0732">Signal</keyword>
<evidence type="ECO:0000313" key="3">
    <source>
        <dbReference type="Proteomes" id="UP000515292"/>
    </source>
</evidence>
<accession>A0A7G5IE68</accession>
<gene>
    <name evidence="2" type="ORF">H3309_09525</name>
</gene>